<dbReference type="Proteomes" id="UP000790709">
    <property type="component" value="Unassembled WGS sequence"/>
</dbReference>
<organism evidence="1 2">
    <name type="scientific">Leucogyrophana mollusca</name>
    <dbReference type="NCBI Taxonomy" id="85980"/>
    <lineage>
        <taxon>Eukaryota</taxon>
        <taxon>Fungi</taxon>
        <taxon>Dikarya</taxon>
        <taxon>Basidiomycota</taxon>
        <taxon>Agaricomycotina</taxon>
        <taxon>Agaricomycetes</taxon>
        <taxon>Agaricomycetidae</taxon>
        <taxon>Boletales</taxon>
        <taxon>Boletales incertae sedis</taxon>
        <taxon>Leucogyrophana</taxon>
    </lineage>
</organism>
<name>A0ACB8BBK8_9AGAM</name>
<comment type="caution">
    <text evidence="1">The sequence shown here is derived from an EMBL/GenBank/DDBJ whole genome shotgun (WGS) entry which is preliminary data.</text>
</comment>
<keyword evidence="2" id="KW-1185">Reference proteome</keyword>
<gene>
    <name evidence="1" type="ORF">BV22DRAFT_1130847</name>
</gene>
<protein>
    <submittedName>
        <fullName evidence="1">Uncharacterized protein</fullName>
    </submittedName>
</protein>
<evidence type="ECO:0000313" key="2">
    <source>
        <dbReference type="Proteomes" id="UP000790709"/>
    </source>
</evidence>
<reference evidence="1" key="1">
    <citation type="journal article" date="2021" name="New Phytol.">
        <title>Evolutionary innovations through gain and loss of genes in the ectomycorrhizal Boletales.</title>
        <authorList>
            <person name="Wu G."/>
            <person name="Miyauchi S."/>
            <person name="Morin E."/>
            <person name="Kuo A."/>
            <person name="Drula E."/>
            <person name="Varga T."/>
            <person name="Kohler A."/>
            <person name="Feng B."/>
            <person name="Cao Y."/>
            <person name="Lipzen A."/>
            <person name="Daum C."/>
            <person name="Hundley H."/>
            <person name="Pangilinan J."/>
            <person name="Johnson J."/>
            <person name="Barry K."/>
            <person name="LaButti K."/>
            <person name="Ng V."/>
            <person name="Ahrendt S."/>
            <person name="Min B."/>
            <person name="Choi I.G."/>
            <person name="Park H."/>
            <person name="Plett J.M."/>
            <person name="Magnuson J."/>
            <person name="Spatafora J.W."/>
            <person name="Nagy L.G."/>
            <person name="Henrissat B."/>
            <person name="Grigoriev I.V."/>
            <person name="Yang Z.L."/>
            <person name="Xu J."/>
            <person name="Martin F.M."/>
        </authorList>
    </citation>
    <scope>NUCLEOTIDE SEQUENCE</scope>
    <source>
        <strain evidence="1">KUC20120723A-06</strain>
    </source>
</reference>
<proteinExistence type="predicted"/>
<accession>A0ACB8BBK8</accession>
<sequence>MVGNRKPVPAALHAELSEYAALMRAMRTSRTLDLTAHLLDHAVEQRKTVEENIREGKGKSKIRDTWTTWPLLDVHVPEWSIDEEIKLLGEQVVRMIRTKGISLSDHDQYGDDCQNDGEDSEEDELEPLSQSLSDSIVLHSSAFLAQILNLMLAQRPAAADSLQNRMWAFDWEDVLGVAAGSGLVPEEIITRTKQRLEHIYGASEIKAIDRMRTAEKAKSKFESIASVYEDTFLQPPIRPTRRRSTKSRRVVSKPTVEDSEDSGA</sequence>
<evidence type="ECO:0000313" key="1">
    <source>
        <dbReference type="EMBL" id="KAH7923190.1"/>
    </source>
</evidence>
<dbReference type="EMBL" id="MU266460">
    <property type="protein sequence ID" value="KAH7923190.1"/>
    <property type="molecule type" value="Genomic_DNA"/>
</dbReference>